<dbReference type="PANTHER" id="PTHR10925">
    <property type="entry name" value="N-ACETYLTRANSFERASE 10"/>
    <property type="match status" value="1"/>
</dbReference>
<sequence>MANEVFLQLIEKLKTAHLRAVFLWDGPPQWWQTALADFSGNLSPCLRLGGADSADSAEVTRYRDYLGESYQEVILDLSAGLNYDALAALHGTVTGGGCLHVILPAASPSSQRLTGWVEKFATVQHLTPTDNIHRQLETMLAAVAQYPARRHPDKPSEQQSTVIDALIKNIESPNLLIADRGRGKSTAAGLAIRKLLQQNTGVSTDLKVVVTAPRRRAAATLLEHAGTQSNQLTFVAWDRLLRDNLNHANELLVIDEAGAIPQHILKQLLAKFNVWIMTTTVDGYEGSGRGFAIRLQREVTQTMAGKSLSLTEPMRWAPGDPAEQWLANALLMNSQPPAKPSVTTENLSLQHCHASELDEQQLTDCFALLMEAHYQSSPNDLRLLLDDTDQQLLLAVHEQKCVGVVWLATEGPLPAELHQPIVSGQRRPPGNLLPQTLAYHFQLAEVLAHKWLRVVRIVVPEHIRQRGIATSLLNECERIAEQAGCLALGTSFGGTTGLLEFWQKAGYQLVRQSQKLNMASGYAAVTMLKPVQPFAGELTLLNTAAELAQAERQWRHQGALTATISTDLLLLLERQLAAFIDGSVTLPDIQFSIILWAQVTGRLPLPLQQSLQQPIALAEVAKQAGLRSQAELSETLRGLLQKQL</sequence>
<name>A0A1Y6FY19_9GAMM</name>
<dbReference type="InterPro" id="IPR027417">
    <property type="entry name" value="P-loop_NTPase"/>
</dbReference>
<evidence type="ECO:0000313" key="7">
    <source>
        <dbReference type="EMBL" id="SMQ80832.1"/>
    </source>
</evidence>
<reference evidence="8" key="1">
    <citation type="submission" date="2017-04" db="EMBL/GenBank/DDBJ databases">
        <authorList>
            <person name="Varghese N."/>
            <person name="Submissions S."/>
        </authorList>
    </citation>
    <scope>NUCLEOTIDE SEQUENCE [LARGE SCALE GENOMIC DNA]</scope>
</reference>
<protein>
    <submittedName>
        <fullName evidence="7">tRNA(Met)-cytidine N(4)-acetyltransferase</fullName>
    </submittedName>
</protein>
<dbReference type="InterPro" id="IPR007807">
    <property type="entry name" value="TcmA/NAT10_helicase"/>
</dbReference>
<dbReference type="SUPFAM" id="SSF52540">
    <property type="entry name" value="P-loop containing nucleoside triphosphate hydrolases"/>
    <property type="match status" value="1"/>
</dbReference>
<dbReference type="PANTHER" id="PTHR10925:SF5">
    <property type="entry name" value="RNA CYTIDINE ACETYLTRANSFERASE"/>
    <property type="match status" value="1"/>
</dbReference>
<dbReference type="AlphaFoldDB" id="A0A1Y6FY19"/>
<keyword evidence="4" id="KW-0067">ATP-binding</keyword>
<dbReference type="Pfam" id="PF05127">
    <property type="entry name" value="NAT10_TcmA_helicase"/>
    <property type="match status" value="1"/>
</dbReference>
<dbReference type="EMBL" id="FXWH01000004">
    <property type="protein sequence ID" value="SMQ80832.1"/>
    <property type="molecule type" value="Genomic_DNA"/>
</dbReference>
<dbReference type="OrthoDB" id="5578851at2"/>
<keyword evidence="8" id="KW-1185">Reference proteome</keyword>
<evidence type="ECO:0000313" key="8">
    <source>
        <dbReference type="Proteomes" id="UP000194450"/>
    </source>
</evidence>
<dbReference type="CDD" id="cd04301">
    <property type="entry name" value="NAT_SF"/>
    <property type="match status" value="1"/>
</dbReference>
<evidence type="ECO:0000256" key="1">
    <source>
        <dbReference type="ARBA" id="ARBA00022679"/>
    </source>
</evidence>
<dbReference type="InterPro" id="IPR000182">
    <property type="entry name" value="GNAT_dom"/>
</dbReference>
<evidence type="ECO:0000256" key="4">
    <source>
        <dbReference type="ARBA" id="ARBA00022840"/>
    </source>
</evidence>
<evidence type="ECO:0000256" key="5">
    <source>
        <dbReference type="ARBA" id="ARBA00023315"/>
    </source>
</evidence>
<dbReference type="GO" id="GO:0005524">
    <property type="term" value="F:ATP binding"/>
    <property type="evidence" value="ECO:0007669"/>
    <property type="project" value="UniProtKB-KW"/>
</dbReference>
<evidence type="ECO:0000256" key="2">
    <source>
        <dbReference type="ARBA" id="ARBA00022694"/>
    </source>
</evidence>
<keyword evidence="5" id="KW-0012">Acyltransferase</keyword>
<evidence type="ECO:0000256" key="3">
    <source>
        <dbReference type="ARBA" id="ARBA00022741"/>
    </source>
</evidence>
<accession>A0A1Y6FY19</accession>
<dbReference type="PROSITE" id="PS51186">
    <property type="entry name" value="GNAT"/>
    <property type="match status" value="1"/>
</dbReference>
<dbReference type="InterPro" id="IPR016181">
    <property type="entry name" value="Acyl_CoA_acyltransferase"/>
</dbReference>
<dbReference type="InterPro" id="IPR013562">
    <property type="entry name" value="TmcA/NAT10_N"/>
</dbReference>
<dbReference type="RefSeq" id="WP_086435580.1">
    <property type="nucleotide sequence ID" value="NZ_FXWH01000004.1"/>
</dbReference>
<evidence type="ECO:0000259" key="6">
    <source>
        <dbReference type="PROSITE" id="PS51186"/>
    </source>
</evidence>
<dbReference type="Gene3D" id="3.40.50.300">
    <property type="entry name" value="P-loop containing nucleotide triphosphate hydrolases"/>
    <property type="match status" value="1"/>
</dbReference>
<keyword evidence="2" id="KW-0819">tRNA processing</keyword>
<dbReference type="SUPFAM" id="SSF55729">
    <property type="entry name" value="Acyl-CoA N-acyltransferases (Nat)"/>
    <property type="match status" value="1"/>
</dbReference>
<feature type="domain" description="N-acetyltransferase" evidence="6">
    <location>
        <begin position="352"/>
        <end position="532"/>
    </location>
</feature>
<dbReference type="Proteomes" id="UP000194450">
    <property type="component" value="Unassembled WGS sequence"/>
</dbReference>
<organism evidence="7 8">
    <name type="scientific">Pseudidiomarina planktonica</name>
    <dbReference type="NCBI Taxonomy" id="1323738"/>
    <lineage>
        <taxon>Bacteria</taxon>
        <taxon>Pseudomonadati</taxon>
        <taxon>Pseudomonadota</taxon>
        <taxon>Gammaproteobacteria</taxon>
        <taxon>Alteromonadales</taxon>
        <taxon>Idiomarinaceae</taxon>
        <taxon>Pseudidiomarina</taxon>
    </lineage>
</organism>
<keyword evidence="1 7" id="KW-0808">Transferase</keyword>
<dbReference type="GO" id="GO:0008033">
    <property type="term" value="P:tRNA processing"/>
    <property type="evidence" value="ECO:0007669"/>
    <property type="project" value="UniProtKB-KW"/>
</dbReference>
<dbReference type="Gene3D" id="3.40.630.30">
    <property type="match status" value="1"/>
</dbReference>
<dbReference type="GO" id="GO:1904812">
    <property type="term" value="P:rRNA acetylation involved in maturation of SSU-rRNA"/>
    <property type="evidence" value="ECO:0007669"/>
    <property type="project" value="TreeGrafter"/>
</dbReference>
<gene>
    <name evidence="7" type="ORF">SAMN06297229_2445</name>
</gene>
<dbReference type="Gene3D" id="3.40.50.11040">
    <property type="match status" value="1"/>
</dbReference>
<dbReference type="GO" id="GO:0000049">
    <property type="term" value="F:tRNA binding"/>
    <property type="evidence" value="ECO:0007669"/>
    <property type="project" value="TreeGrafter"/>
</dbReference>
<dbReference type="Pfam" id="PF08351">
    <property type="entry name" value="TmcA_N"/>
    <property type="match status" value="1"/>
</dbReference>
<proteinExistence type="predicted"/>
<dbReference type="Pfam" id="PF13718">
    <property type="entry name" value="GNAT_acetyltr_2"/>
    <property type="match status" value="1"/>
</dbReference>
<keyword evidence="3" id="KW-0547">Nucleotide-binding</keyword>
<dbReference type="GO" id="GO:1990883">
    <property type="term" value="F:18S rRNA cytidine N-acetyltransferase activity"/>
    <property type="evidence" value="ECO:0007669"/>
    <property type="project" value="TreeGrafter"/>
</dbReference>
<dbReference type="InterPro" id="IPR032672">
    <property type="entry name" value="TmcA/NAT10/Kre33"/>
</dbReference>